<dbReference type="GO" id="GO:0005524">
    <property type="term" value="F:ATP binding"/>
    <property type="evidence" value="ECO:0007669"/>
    <property type="project" value="UniProtKB-KW"/>
</dbReference>
<feature type="region of interest" description="Disordered" evidence="21">
    <location>
        <begin position="1"/>
        <end position="39"/>
    </location>
</feature>
<evidence type="ECO:0000256" key="18">
    <source>
        <dbReference type="ARBA" id="ARBA00023268"/>
    </source>
</evidence>
<dbReference type="InterPro" id="IPR012310">
    <property type="entry name" value="DNA_ligase_ATP-dep_cent"/>
</dbReference>
<evidence type="ECO:0000256" key="7">
    <source>
        <dbReference type="ARBA" id="ARBA00022723"/>
    </source>
</evidence>
<evidence type="ECO:0000256" key="1">
    <source>
        <dbReference type="ARBA" id="ARBA00001936"/>
    </source>
</evidence>
<dbReference type="GO" id="GO:0004527">
    <property type="term" value="F:exonuclease activity"/>
    <property type="evidence" value="ECO:0007669"/>
    <property type="project" value="UniProtKB-KW"/>
</dbReference>
<keyword evidence="5" id="KW-0548">Nucleotidyltransferase</keyword>
<keyword evidence="10" id="KW-0378">Hydrolase</keyword>
<keyword evidence="18" id="KW-0511">Multifunctional enzyme</keyword>
<dbReference type="PANTHER" id="PTHR42705">
    <property type="entry name" value="BIFUNCTIONAL NON-HOMOLOGOUS END JOINING PROTEIN LIGD"/>
    <property type="match status" value="1"/>
</dbReference>
<keyword evidence="24" id="KW-1185">Reference proteome</keyword>
<evidence type="ECO:0000256" key="5">
    <source>
        <dbReference type="ARBA" id="ARBA00022695"/>
    </source>
</evidence>
<keyword evidence="14" id="KW-0238">DNA-binding</keyword>
<proteinExistence type="predicted"/>
<keyword evidence="16" id="KW-0234">DNA repair</keyword>
<evidence type="ECO:0000259" key="22">
    <source>
        <dbReference type="PROSITE" id="PS50160"/>
    </source>
</evidence>
<dbReference type="GO" id="GO:0046872">
    <property type="term" value="F:metal ion binding"/>
    <property type="evidence" value="ECO:0007669"/>
    <property type="project" value="UniProtKB-KW"/>
</dbReference>
<evidence type="ECO:0000256" key="13">
    <source>
        <dbReference type="ARBA" id="ARBA00022932"/>
    </source>
</evidence>
<dbReference type="Gene3D" id="3.90.920.10">
    <property type="entry name" value="DNA primase, PRIM domain"/>
    <property type="match status" value="1"/>
</dbReference>
<keyword evidence="11" id="KW-0269">Exonuclease</keyword>
<dbReference type="Pfam" id="PF04679">
    <property type="entry name" value="DNA_ligase_A_C"/>
    <property type="match status" value="1"/>
</dbReference>
<dbReference type="GO" id="GO:0006281">
    <property type="term" value="P:DNA repair"/>
    <property type="evidence" value="ECO:0007669"/>
    <property type="project" value="UniProtKB-KW"/>
</dbReference>
<reference evidence="23 24" key="1">
    <citation type="submission" date="2019-02" db="EMBL/GenBank/DDBJ databases">
        <title>Genomic Encyclopedia of Type Strains, Phase IV (KMG-IV): sequencing the most valuable type-strain genomes for metagenomic binning, comparative biology and taxonomic classification.</title>
        <authorList>
            <person name="Goeker M."/>
        </authorList>
    </citation>
    <scope>NUCLEOTIDE SEQUENCE [LARGE SCALE GENOMIC DNA]</scope>
    <source>
        <strain evidence="23 24">DSM 18116</strain>
    </source>
</reference>
<evidence type="ECO:0000256" key="11">
    <source>
        <dbReference type="ARBA" id="ARBA00022839"/>
    </source>
</evidence>
<gene>
    <name evidence="23" type="ORF">EV199_3055</name>
</gene>
<evidence type="ECO:0000256" key="3">
    <source>
        <dbReference type="ARBA" id="ARBA00022598"/>
    </source>
</evidence>
<accession>A0A4Q7MT86</accession>
<evidence type="ECO:0000256" key="6">
    <source>
        <dbReference type="ARBA" id="ARBA00022722"/>
    </source>
</evidence>
<evidence type="ECO:0000256" key="4">
    <source>
        <dbReference type="ARBA" id="ARBA00022679"/>
    </source>
</evidence>
<keyword evidence="7" id="KW-0479">Metal-binding</keyword>
<comment type="cofactor">
    <cofactor evidence="1">
        <name>Mn(2+)</name>
        <dbReference type="ChEBI" id="CHEBI:29035"/>
    </cofactor>
</comment>
<feature type="compositionally biased region" description="Basic residues" evidence="21">
    <location>
        <begin position="1"/>
        <end position="14"/>
    </location>
</feature>
<name>A0A4Q7MT86_9BACT</name>
<keyword evidence="15" id="KW-0233">DNA recombination</keyword>
<evidence type="ECO:0000256" key="2">
    <source>
        <dbReference type="ARBA" id="ARBA00012727"/>
    </source>
</evidence>
<dbReference type="InterPro" id="IPR014146">
    <property type="entry name" value="LigD_ligase_dom"/>
</dbReference>
<dbReference type="AlphaFoldDB" id="A0A4Q7MT86"/>
<evidence type="ECO:0000256" key="17">
    <source>
        <dbReference type="ARBA" id="ARBA00023211"/>
    </source>
</evidence>
<keyword evidence="3" id="KW-0436">Ligase</keyword>
<feature type="domain" description="ATP-dependent DNA ligase family profile" evidence="22">
    <location>
        <begin position="146"/>
        <end position="248"/>
    </location>
</feature>
<dbReference type="Gene3D" id="3.30.470.30">
    <property type="entry name" value="DNA ligase/mRNA capping enzyme"/>
    <property type="match status" value="1"/>
</dbReference>
<dbReference type="InterPro" id="IPR016059">
    <property type="entry name" value="DNA_ligase_ATP-dep_CS"/>
</dbReference>
<dbReference type="NCBIfam" id="TIGR02776">
    <property type="entry name" value="NHEJ_ligase_prk"/>
    <property type="match status" value="1"/>
</dbReference>
<evidence type="ECO:0000313" key="24">
    <source>
        <dbReference type="Proteomes" id="UP000293874"/>
    </source>
</evidence>
<keyword evidence="13" id="KW-0239">DNA-directed DNA polymerase</keyword>
<keyword evidence="17" id="KW-0464">Manganese</keyword>
<dbReference type="SUPFAM" id="SSF56091">
    <property type="entry name" value="DNA ligase/mRNA capping enzyme, catalytic domain"/>
    <property type="match status" value="1"/>
</dbReference>
<dbReference type="CDD" id="cd07971">
    <property type="entry name" value="OBF_DNA_ligase_LigD"/>
    <property type="match status" value="1"/>
</dbReference>
<dbReference type="EC" id="6.5.1.1" evidence="2"/>
<dbReference type="Gene3D" id="2.40.50.140">
    <property type="entry name" value="Nucleic acid-binding proteins"/>
    <property type="match status" value="1"/>
</dbReference>
<dbReference type="InterPro" id="IPR052171">
    <property type="entry name" value="NHEJ_LigD"/>
</dbReference>
<dbReference type="InterPro" id="IPR012340">
    <property type="entry name" value="NA-bd_OB-fold"/>
</dbReference>
<evidence type="ECO:0000313" key="23">
    <source>
        <dbReference type="EMBL" id="RZS71154.1"/>
    </source>
</evidence>
<keyword evidence="12" id="KW-0067">ATP-binding</keyword>
<dbReference type="InterPro" id="IPR014145">
    <property type="entry name" value="LigD_pol_dom"/>
</dbReference>
<evidence type="ECO:0000256" key="14">
    <source>
        <dbReference type="ARBA" id="ARBA00023125"/>
    </source>
</evidence>
<evidence type="ECO:0000256" key="21">
    <source>
        <dbReference type="SAM" id="MobiDB-lite"/>
    </source>
</evidence>
<dbReference type="GO" id="GO:0003887">
    <property type="term" value="F:DNA-directed DNA polymerase activity"/>
    <property type="evidence" value="ECO:0007669"/>
    <property type="project" value="UniProtKB-KW"/>
</dbReference>
<dbReference type="PROSITE" id="PS50160">
    <property type="entry name" value="DNA_LIGASE_A3"/>
    <property type="match status" value="1"/>
</dbReference>
<dbReference type="Proteomes" id="UP000293874">
    <property type="component" value="Unassembled WGS sequence"/>
</dbReference>
<dbReference type="PROSITE" id="PS00333">
    <property type="entry name" value="DNA_LIGASE_A2"/>
    <property type="match status" value="1"/>
</dbReference>
<dbReference type="Pfam" id="PF01068">
    <property type="entry name" value="DNA_ligase_A_M"/>
    <property type="match status" value="1"/>
</dbReference>
<evidence type="ECO:0000256" key="10">
    <source>
        <dbReference type="ARBA" id="ARBA00022801"/>
    </source>
</evidence>
<evidence type="ECO:0000256" key="8">
    <source>
        <dbReference type="ARBA" id="ARBA00022741"/>
    </source>
</evidence>
<dbReference type="Gene3D" id="3.30.1490.70">
    <property type="match status" value="1"/>
</dbReference>
<evidence type="ECO:0000256" key="12">
    <source>
        <dbReference type="ARBA" id="ARBA00022840"/>
    </source>
</evidence>
<evidence type="ECO:0000256" key="15">
    <source>
        <dbReference type="ARBA" id="ARBA00023172"/>
    </source>
</evidence>
<dbReference type="GO" id="GO:0003677">
    <property type="term" value="F:DNA binding"/>
    <property type="evidence" value="ECO:0007669"/>
    <property type="project" value="UniProtKB-KW"/>
</dbReference>
<keyword evidence="8" id="KW-0547">Nucleotide-binding</keyword>
<evidence type="ECO:0000256" key="20">
    <source>
        <dbReference type="ARBA" id="ARBA00034003"/>
    </source>
</evidence>
<keyword evidence="6" id="KW-0540">Nuclease</keyword>
<dbReference type="Pfam" id="PF21686">
    <property type="entry name" value="LigD_Prim-Pol"/>
    <property type="match status" value="1"/>
</dbReference>
<dbReference type="PANTHER" id="PTHR42705:SF2">
    <property type="entry name" value="BIFUNCTIONAL NON-HOMOLOGOUS END JOINING PROTEIN LIGD"/>
    <property type="match status" value="1"/>
</dbReference>
<keyword evidence="4" id="KW-0808">Transferase</keyword>
<dbReference type="CDD" id="cd04865">
    <property type="entry name" value="LigD_Pol_like_2"/>
    <property type="match status" value="1"/>
</dbReference>
<dbReference type="GO" id="GO:0006310">
    <property type="term" value="P:DNA recombination"/>
    <property type="evidence" value="ECO:0007669"/>
    <property type="project" value="UniProtKB-KW"/>
</dbReference>
<dbReference type="NCBIfam" id="TIGR02779">
    <property type="entry name" value="NHEJ_ligase_lig"/>
    <property type="match status" value="1"/>
</dbReference>
<organism evidence="23 24">
    <name type="scientific">Pseudobacter ginsenosidimutans</name>
    <dbReference type="NCBI Taxonomy" id="661488"/>
    <lineage>
        <taxon>Bacteria</taxon>
        <taxon>Pseudomonadati</taxon>
        <taxon>Bacteroidota</taxon>
        <taxon>Chitinophagia</taxon>
        <taxon>Chitinophagales</taxon>
        <taxon>Chitinophagaceae</taxon>
        <taxon>Pseudobacter</taxon>
    </lineage>
</organism>
<evidence type="ECO:0000256" key="16">
    <source>
        <dbReference type="ARBA" id="ARBA00023204"/>
    </source>
</evidence>
<dbReference type="RefSeq" id="WP_225980038.1">
    <property type="nucleotide sequence ID" value="NZ_CP042431.1"/>
</dbReference>
<comment type="catalytic activity">
    <reaction evidence="20">
        <text>ATP + (deoxyribonucleotide)n-3'-hydroxyl + 5'-phospho-(deoxyribonucleotide)m = (deoxyribonucleotide)n+m + AMP + diphosphate.</text>
        <dbReference type="EC" id="6.5.1.1"/>
    </reaction>
</comment>
<dbReference type="GO" id="GO:0003910">
    <property type="term" value="F:DNA ligase (ATP) activity"/>
    <property type="evidence" value="ECO:0007669"/>
    <property type="project" value="UniProtKB-EC"/>
</dbReference>
<protein>
    <recommendedName>
        <fullName evidence="2">DNA ligase (ATP)</fullName>
        <ecNumber evidence="2">6.5.1.1</ecNumber>
    </recommendedName>
    <alternativeName>
        <fullName evidence="19">NHEJ DNA polymerase</fullName>
    </alternativeName>
</protein>
<keyword evidence="9" id="KW-0227">DNA damage</keyword>
<dbReference type="EMBL" id="SGXA01000002">
    <property type="protein sequence ID" value="RZS71154.1"/>
    <property type="molecule type" value="Genomic_DNA"/>
</dbReference>
<dbReference type="NCBIfam" id="TIGR02778">
    <property type="entry name" value="ligD_pol"/>
    <property type="match status" value="1"/>
</dbReference>
<evidence type="ECO:0000256" key="19">
    <source>
        <dbReference type="ARBA" id="ARBA00029943"/>
    </source>
</evidence>
<dbReference type="CDD" id="cd07906">
    <property type="entry name" value="Adenylation_DNA_ligase_LigD_LigC"/>
    <property type="match status" value="1"/>
</dbReference>
<evidence type="ECO:0000256" key="9">
    <source>
        <dbReference type="ARBA" id="ARBA00022763"/>
    </source>
</evidence>
<comment type="caution">
    <text evidence="23">The sequence shown here is derived from an EMBL/GenBank/DDBJ whole genome shotgun (WGS) entry which is preliminary data.</text>
</comment>
<dbReference type="SUPFAM" id="SSF50249">
    <property type="entry name" value="Nucleic acid-binding proteins"/>
    <property type="match status" value="1"/>
</dbReference>
<dbReference type="InterPro" id="IPR012309">
    <property type="entry name" value="DNA_ligase_ATP-dep_C"/>
</dbReference>
<sequence length="700" mass="79988">MWISRKKSTARKKTAAPEKKTGQRRSISENKAPFSSSPQELLQHLSVQKKKPFPESISPMLASLASKPFNDPDWLYEIKWDGYRAITFLQNGKVEIVSRNNKSFHETYYPINEGFKQWKVNAVLDGEIIVINAKGKADFAALQEWRSEADGELRYYLFDLLWLEGMDMTALPLTERREVLKEIIPLNDEIILYSPDFDTTGTTFFKQAQKTGLEGILAKKKDSIYEPGKRTRNWLKIKTERTLEAIIAGYTLNEGSNKLFSSLLLGIYENGELQYIGPVGTGFNKKTQEELMLAFKPLRSKRCPFKEIPEYNKPSRFRPNPPKASVTWLKPALVAEVSYQTVAPGGILRHPSFKALRTDKKASEAKTEHAVKPEKLYKKTKQKEKDKTAKVVRKTLLNPTDATQVRIINGSSFTFNNLHKVFWPVEGYTKRDMLNYYYQVAPYILPYLKNRPQSLNRFPNGIKGKSFYQKDLTAHAPEWMKLFPYTTSEGEHKNFMVPEDERALLFMANAGAIEMNPWNSTIQKPDHPDWCLIDLDPSSKNSFEQVIQTAQVTKQVLDELKVPGYPKSSGSTGIHIYIPLNAKYTYDECQLFGKLIATRVHEILPDFTSIERLTKNRKGKLYIDYLQNRPKATLAAPYSLRPKPGAPVSMPLFWEEVKKGLTITDWHIGNAIARIRSEGDIFKPVLGKGIDMKKVLKGLA</sequence>
<dbReference type="InterPro" id="IPR014143">
    <property type="entry name" value="NHEJ_ligase_prk"/>
</dbReference>